<dbReference type="InterPro" id="IPR006311">
    <property type="entry name" value="TAT_signal"/>
</dbReference>
<dbReference type="InterPro" id="IPR044527">
    <property type="entry name" value="NrtA/CpmA_ABC-bd_dom"/>
</dbReference>
<keyword evidence="8" id="KW-1185">Reference proteome</keyword>
<sequence length="413" mass="45170">MDQPDQRPSYQHLCASSACDCGISRRDWLRLTALTGAAAAPLLRAGDAAAQAQRGDDVPVRIGYLPITDATPLLVAHSRQLFEAEGLRTEKPRLFRSWAQITEAFVAGQVNVVHLLSPTTMFVRYGSQFGAKVVAWNHMNGSALAVARHINSVKDLGGTQVAIPFWYSIHNVVLQQLLRANGLKAVSRARSAGLASDEVNLIVMAPAEMVSALASKAVSGYIVAEPFVAAAEVSGVGKVLRFVGDVWQNHACCLLTLAERDITERPEWAQKVTNAIVKAQLWTRNNQLDTAKLLAASGEGKYTPHGLPVLTKVLAATEMAQYTQGGIIKHPQWNQRRIDFQPYPYPSYTEELVKALQVTHVEGNAAFLEKLDPKFVARDLVDDRFVKNALKQVGGLKAFGHAESFTRREVIEA</sequence>
<dbReference type="CDD" id="cd13553">
    <property type="entry name" value="PBP2_NrtA_CpmA_like"/>
    <property type="match status" value="1"/>
</dbReference>
<dbReference type="Gene3D" id="3.40.190.10">
    <property type="entry name" value="Periplasmic binding protein-like II"/>
    <property type="match status" value="2"/>
</dbReference>
<organism evidence="7 8">
    <name type="scientific">Comamonas antarctica</name>
    <dbReference type="NCBI Taxonomy" id="2743470"/>
    <lineage>
        <taxon>Bacteria</taxon>
        <taxon>Pseudomonadati</taxon>
        <taxon>Pseudomonadota</taxon>
        <taxon>Betaproteobacteria</taxon>
        <taxon>Burkholderiales</taxon>
        <taxon>Comamonadaceae</taxon>
        <taxon>Comamonas</taxon>
    </lineage>
</organism>
<proteinExistence type="inferred from homology"/>
<dbReference type="RefSeq" id="WP_175504619.1">
    <property type="nucleotide sequence ID" value="NZ_CAURQT010000036.1"/>
</dbReference>
<keyword evidence="2" id="KW-0813">Transport</keyword>
<evidence type="ECO:0000256" key="4">
    <source>
        <dbReference type="ARBA" id="ARBA00022519"/>
    </source>
</evidence>
<dbReference type="KEGG" id="aant:HUK68_13440"/>
<keyword evidence="3" id="KW-1003">Cell membrane</keyword>
<evidence type="ECO:0000313" key="8">
    <source>
        <dbReference type="Proteomes" id="UP000509579"/>
    </source>
</evidence>
<dbReference type="PANTHER" id="PTHR30024">
    <property type="entry name" value="ALIPHATIC SULFONATES-BINDING PROTEIN-RELATED"/>
    <property type="match status" value="1"/>
</dbReference>
<reference evidence="7 8" key="1">
    <citation type="submission" date="2020-06" db="EMBL/GenBank/DDBJ databases">
        <title>Acidovorax antarctica sp. nov., isolated from Corinth ice sheet soil, Antarctic Fields Peninsula.</title>
        <authorList>
            <person name="Xu Q."/>
            <person name="Peng F."/>
        </authorList>
    </citation>
    <scope>NUCLEOTIDE SEQUENCE [LARGE SCALE GENOMIC DNA]</scope>
    <source>
        <strain evidence="7 8">16-35-5</strain>
    </source>
</reference>
<evidence type="ECO:0000256" key="6">
    <source>
        <dbReference type="ARBA" id="ARBA00024031"/>
    </source>
</evidence>
<evidence type="ECO:0000256" key="1">
    <source>
        <dbReference type="ARBA" id="ARBA00004308"/>
    </source>
</evidence>
<keyword evidence="4" id="KW-0997">Cell inner membrane</keyword>
<evidence type="ECO:0000256" key="5">
    <source>
        <dbReference type="ARBA" id="ARBA00023136"/>
    </source>
</evidence>
<dbReference type="EMBL" id="CP054840">
    <property type="protein sequence ID" value="QKV53813.1"/>
    <property type="molecule type" value="Genomic_DNA"/>
</dbReference>
<dbReference type="PROSITE" id="PS51318">
    <property type="entry name" value="TAT"/>
    <property type="match status" value="1"/>
</dbReference>
<dbReference type="SUPFAM" id="SSF53850">
    <property type="entry name" value="Periplasmic binding protein-like II"/>
    <property type="match status" value="1"/>
</dbReference>
<comment type="subcellular location">
    <subcellularLocation>
        <location evidence="1">Endomembrane system</location>
    </subcellularLocation>
</comment>
<keyword evidence="5" id="KW-0472">Membrane</keyword>
<gene>
    <name evidence="7" type="ORF">HUK68_13440</name>
</gene>
<comment type="similarity">
    <text evidence="6">Belongs to the CmpA/NrtA family.</text>
</comment>
<accession>A0A6N1X686</accession>
<dbReference type="GO" id="GO:0012505">
    <property type="term" value="C:endomembrane system"/>
    <property type="evidence" value="ECO:0007669"/>
    <property type="project" value="UniProtKB-SubCell"/>
</dbReference>
<dbReference type="Proteomes" id="UP000509579">
    <property type="component" value="Chromosome"/>
</dbReference>
<evidence type="ECO:0000313" key="7">
    <source>
        <dbReference type="EMBL" id="QKV53813.1"/>
    </source>
</evidence>
<dbReference type="Pfam" id="PF13379">
    <property type="entry name" value="NMT1_2"/>
    <property type="match status" value="1"/>
</dbReference>
<protein>
    <submittedName>
        <fullName evidence="7">ABC transporter substrate-binding protein</fullName>
    </submittedName>
</protein>
<evidence type="ECO:0000256" key="3">
    <source>
        <dbReference type="ARBA" id="ARBA00022475"/>
    </source>
</evidence>
<name>A0A6N1X686_9BURK</name>
<dbReference type="PANTHER" id="PTHR30024:SF43">
    <property type="entry name" value="BLL4572 PROTEIN"/>
    <property type="match status" value="1"/>
</dbReference>
<evidence type="ECO:0000256" key="2">
    <source>
        <dbReference type="ARBA" id="ARBA00022448"/>
    </source>
</evidence>
<dbReference type="AlphaFoldDB" id="A0A6N1X686"/>
<dbReference type="PROSITE" id="PS51257">
    <property type="entry name" value="PROKAR_LIPOPROTEIN"/>
    <property type="match status" value="1"/>
</dbReference>